<organism evidence="1 2">
    <name type="scientific">Butyrivibrio hungatei</name>
    <dbReference type="NCBI Taxonomy" id="185008"/>
    <lineage>
        <taxon>Bacteria</taxon>
        <taxon>Bacillati</taxon>
        <taxon>Bacillota</taxon>
        <taxon>Clostridia</taxon>
        <taxon>Lachnospirales</taxon>
        <taxon>Lachnospiraceae</taxon>
        <taxon>Butyrivibrio</taxon>
    </lineage>
</organism>
<evidence type="ECO:0000313" key="1">
    <source>
        <dbReference type="EMBL" id="AOZ97858.1"/>
    </source>
</evidence>
<evidence type="ECO:0000313" key="2">
    <source>
        <dbReference type="Proteomes" id="UP000179284"/>
    </source>
</evidence>
<geneLocation type="plasmid" evidence="2">
    <name>pnp144</name>
</geneLocation>
<name>A0A1D9P5J7_9FIRM</name>
<protein>
    <submittedName>
        <fullName evidence="1">Uncharacterized protein</fullName>
    </submittedName>
</protein>
<dbReference type="AlphaFoldDB" id="A0A1D9P5J7"/>
<dbReference type="Proteomes" id="UP000179284">
    <property type="component" value="Plasmid pNP144"/>
</dbReference>
<dbReference type="OrthoDB" id="9923818at2"/>
<proteinExistence type="predicted"/>
<dbReference type="EMBL" id="CP017832">
    <property type="protein sequence ID" value="AOZ97858.1"/>
    <property type="molecule type" value="Genomic_DNA"/>
</dbReference>
<keyword evidence="2" id="KW-1185">Reference proteome</keyword>
<keyword evidence="1" id="KW-0614">Plasmid</keyword>
<reference evidence="2" key="1">
    <citation type="submission" date="2016-10" db="EMBL/GenBank/DDBJ databases">
        <title>The complete genome sequence of the rumen bacterium Butyrivibrio hungatei MB2003.</title>
        <authorList>
            <person name="Palevich N."/>
            <person name="Kelly W.J."/>
            <person name="Leahy S.C."/>
            <person name="Altermann E."/>
            <person name="Rakonjac J."/>
            <person name="Attwood G.T."/>
        </authorList>
    </citation>
    <scope>NUCLEOTIDE SEQUENCE [LARGE SCALE GENOMIC DNA]</scope>
    <source>
        <strain evidence="2">MB2003</strain>
        <plasmid evidence="2">Plasmid pnp144</plasmid>
    </source>
</reference>
<sequence length="149" mass="17699">MTESGMLLKSKEDIKRYKVNTLYLCLWLREIQKYADMQSKGEDFDKEKFIYACKMCEQYKLDFISSKESLGFTDKFEFMETNHFVGFSIVDGKFVGDVTDEQLFAITDKWYYGFPVSANHYQFEVSCYAMTQFDTEDRTGMLYKDFKNN</sequence>
<dbReference type="KEGG" id="bhu:bhn_II059"/>
<gene>
    <name evidence="1" type="ORF">bhn_II059</name>
</gene>
<accession>A0A1D9P5J7</accession>